<dbReference type="Gene3D" id="3.60.21.10">
    <property type="match status" value="1"/>
</dbReference>
<protein>
    <submittedName>
        <fullName evidence="2">Metallophosphoesterase domain protein</fullName>
    </submittedName>
</protein>
<proteinExistence type="predicted"/>
<dbReference type="EMBL" id="CR936257">
    <property type="protein sequence ID" value="CAI50125.1"/>
    <property type="molecule type" value="Genomic_DNA"/>
</dbReference>
<name>A0A1U7EY42_NATPD</name>
<dbReference type="Proteomes" id="UP000002698">
    <property type="component" value="Chromosome"/>
</dbReference>
<dbReference type="CDD" id="cd07390">
    <property type="entry name" value="MPP_AQ1575"/>
    <property type="match status" value="1"/>
</dbReference>
<dbReference type="OrthoDB" id="113823at2157"/>
<organism evidence="2 3">
    <name type="scientific">Natronomonas pharaonis (strain ATCC 35678 / DSM 2160 / CIP 103997 / JCM 8858 / NBRC 14720 / NCIMB 2260 / Gabara)</name>
    <name type="common">Halobacterium pharaonis</name>
    <dbReference type="NCBI Taxonomy" id="348780"/>
    <lineage>
        <taxon>Archaea</taxon>
        <taxon>Methanobacteriati</taxon>
        <taxon>Methanobacteriota</taxon>
        <taxon>Stenosarchaea group</taxon>
        <taxon>Halobacteria</taxon>
        <taxon>Halobacteriales</taxon>
        <taxon>Natronomonadaceae</taxon>
        <taxon>Natronomonas</taxon>
    </lineage>
</organism>
<dbReference type="EnsemblBacteria" id="CAI50125">
    <property type="protein sequence ID" value="CAI50125"/>
    <property type="gene ID" value="NP_4068A"/>
</dbReference>
<feature type="domain" description="Calcineurin-like phosphoesterase" evidence="1">
    <location>
        <begin position="2"/>
        <end position="132"/>
    </location>
</feature>
<dbReference type="InterPro" id="IPR024654">
    <property type="entry name" value="Calcineurin-like_PHP_lpxH"/>
</dbReference>
<dbReference type="InterPro" id="IPR029052">
    <property type="entry name" value="Metallo-depent_PP-like"/>
</dbReference>
<dbReference type="STRING" id="348780.NP_4068A"/>
<evidence type="ECO:0000313" key="2">
    <source>
        <dbReference type="EMBL" id="CAI50125.1"/>
    </source>
</evidence>
<sequence length="177" mass="20653">MSRYLIADLHLDHAEVLEYTDRPFASVAEMNRRLVDGWNATVADSDEVVFVGDFAIPSEPTTIRRWVRRLAGDITFVVGDHDAGLHRSHGLDVRQEYRFSAGGYRFRCIHDPDDVDDRGTDWLIHGHHHDMRPDEYPFVTPDSRRINVSVELLDYEPLAVEELVDYLDRRQRLRKRP</sequence>
<evidence type="ECO:0000313" key="3">
    <source>
        <dbReference type="Proteomes" id="UP000002698"/>
    </source>
</evidence>
<dbReference type="GeneID" id="3701958"/>
<dbReference type="Pfam" id="PF12850">
    <property type="entry name" value="Metallophos_2"/>
    <property type="match status" value="1"/>
</dbReference>
<dbReference type="SUPFAM" id="SSF56300">
    <property type="entry name" value="Metallo-dependent phosphatases"/>
    <property type="match status" value="1"/>
</dbReference>
<evidence type="ECO:0000259" key="1">
    <source>
        <dbReference type="Pfam" id="PF12850"/>
    </source>
</evidence>
<dbReference type="AlphaFoldDB" id="A0A1U7EY42"/>
<accession>A0A1U7EY42</accession>
<dbReference type="KEGG" id="nph:NP_4068A"/>
<keyword evidence="3" id="KW-1185">Reference proteome</keyword>
<dbReference type="eggNOG" id="arCOG01154">
    <property type="taxonomic scope" value="Archaea"/>
</dbReference>
<gene>
    <name evidence="2" type="ordered locus">NP_4068A</name>
</gene>
<reference evidence="2 3" key="1">
    <citation type="journal article" date="2005" name="Genome Res.">
        <title>Living with two extremes: conclusions from the genome sequence of Natronomonas pharaonis.</title>
        <authorList>
            <person name="Falb M."/>
            <person name="Pfeiffer F."/>
            <person name="Palm P."/>
            <person name="Rodewald K."/>
            <person name="Hickmann V."/>
            <person name="Tittor J."/>
            <person name="Oesterhelt D."/>
        </authorList>
    </citation>
    <scope>NUCLEOTIDE SEQUENCE [LARGE SCALE GENOMIC DNA]</scope>
    <source>
        <strain evidence="3">ATCC 35678 / DSM 2160 / CIP 103997 / JCM 8858 / NBRC 14720 / NCIMB 2260 / Gabara</strain>
    </source>
</reference>
<dbReference type="HOGENOM" id="CLU_092313_3_1_2"/>
<dbReference type="RefSeq" id="WP_011323741.1">
    <property type="nucleotide sequence ID" value="NC_007426.1"/>
</dbReference>